<evidence type="ECO:0000256" key="1">
    <source>
        <dbReference type="SAM" id="MobiDB-lite"/>
    </source>
</evidence>
<protein>
    <recommendedName>
        <fullName evidence="5">Solute:sodium symporter small subunit</fullName>
    </recommendedName>
</protein>
<keyword evidence="2" id="KW-1133">Transmembrane helix</keyword>
<evidence type="ECO:0000256" key="2">
    <source>
        <dbReference type="SAM" id="Phobius"/>
    </source>
</evidence>
<proteinExistence type="predicted"/>
<feature type="region of interest" description="Disordered" evidence="1">
    <location>
        <begin position="1"/>
        <end position="21"/>
    </location>
</feature>
<feature type="compositionally biased region" description="Basic and acidic residues" evidence="1">
    <location>
        <begin position="1"/>
        <end position="18"/>
    </location>
</feature>
<accession>A0ABV4CND1</accession>
<dbReference type="EMBL" id="JBGEHV010000060">
    <property type="protein sequence ID" value="MEY8042604.1"/>
    <property type="molecule type" value="Genomic_DNA"/>
</dbReference>
<sequence>MSPEHGFELRNRNGEPARPRRRRVVLADRRRTRQVARTMSELEEQTSVGEVLVQHLVRVQLRSALLLGGAVALVMLALPTAFYLFPAFGTYEVFGIRLAWLLLGVLAYPALVVAGYLCTRTAERHERDFVHMVEQ</sequence>
<dbReference type="Proteomes" id="UP001564626">
    <property type="component" value="Unassembled WGS sequence"/>
</dbReference>
<evidence type="ECO:0000313" key="4">
    <source>
        <dbReference type="Proteomes" id="UP001564626"/>
    </source>
</evidence>
<gene>
    <name evidence="3" type="ORF">AB8O55_24630</name>
</gene>
<keyword evidence="2" id="KW-0812">Transmembrane</keyword>
<evidence type="ECO:0000313" key="3">
    <source>
        <dbReference type="EMBL" id="MEY8042604.1"/>
    </source>
</evidence>
<name>A0ABV4CND1_9PSEU</name>
<feature type="transmembrane region" description="Helical" evidence="2">
    <location>
        <begin position="64"/>
        <end position="86"/>
    </location>
</feature>
<evidence type="ECO:0008006" key="5">
    <source>
        <dbReference type="Google" id="ProtNLM"/>
    </source>
</evidence>
<keyword evidence="4" id="KW-1185">Reference proteome</keyword>
<keyword evidence="2" id="KW-0472">Membrane</keyword>
<dbReference type="RefSeq" id="WP_345359885.1">
    <property type="nucleotide sequence ID" value="NZ_BAABII010000004.1"/>
</dbReference>
<reference evidence="3 4" key="1">
    <citation type="submission" date="2024-08" db="EMBL/GenBank/DDBJ databases">
        <title>Genome mining of Saccharopolyspora cebuensis PGLac3 from Nigerian medicinal plant.</title>
        <authorList>
            <person name="Ezeobiora C.E."/>
            <person name="Igbokwe N.H."/>
            <person name="Amin D.H."/>
            <person name="Mendie U.E."/>
        </authorList>
    </citation>
    <scope>NUCLEOTIDE SEQUENCE [LARGE SCALE GENOMIC DNA]</scope>
    <source>
        <strain evidence="3 4">PGLac3</strain>
    </source>
</reference>
<comment type="caution">
    <text evidence="3">The sequence shown here is derived from an EMBL/GenBank/DDBJ whole genome shotgun (WGS) entry which is preliminary data.</text>
</comment>
<organism evidence="3 4">
    <name type="scientific">Saccharopolyspora cebuensis</name>
    <dbReference type="NCBI Taxonomy" id="418759"/>
    <lineage>
        <taxon>Bacteria</taxon>
        <taxon>Bacillati</taxon>
        <taxon>Actinomycetota</taxon>
        <taxon>Actinomycetes</taxon>
        <taxon>Pseudonocardiales</taxon>
        <taxon>Pseudonocardiaceae</taxon>
        <taxon>Saccharopolyspora</taxon>
    </lineage>
</organism>
<feature type="transmembrane region" description="Helical" evidence="2">
    <location>
        <begin position="98"/>
        <end position="118"/>
    </location>
</feature>